<name>A0AAD4BSZ7_BOLED</name>
<feature type="signal peptide" evidence="1">
    <location>
        <begin position="1"/>
        <end position="19"/>
    </location>
</feature>
<evidence type="ECO:0000256" key="1">
    <source>
        <dbReference type="SAM" id="SignalP"/>
    </source>
</evidence>
<dbReference type="InterPro" id="IPR038656">
    <property type="entry name" value="Peptidase_G1_sf"/>
</dbReference>
<dbReference type="InterPro" id="IPR000250">
    <property type="entry name" value="Peptidase_G1"/>
</dbReference>
<feature type="chain" id="PRO_5041970488" evidence="1">
    <location>
        <begin position="20"/>
        <end position="289"/>
    </location>
</feature>
<dbReference type="Gene3D" id="2.60.120.700">
    <property type="entry name" value="Peptidase G1"/>
    <property type="match status" value="1"/>
</dbReference>
<dbReference type="EMBL" id="WHUW01000014">
    <property type="protein sequence ID" value="KAF8439401.1"/>
    <property type="molecule type" value="Genomic_DNA"/>
</dbReference>
<dbReference type="AlphaFoldDB" id="A0AAD4BSZ7"/>
<reference evidence="2" key="2">
    <citation type="journal article" date="2020" name="Nat. Commun.">
        <title>Large-scale genome sequencing of mycorrhizal fungi provides insights into the early evolution of symbiotic traits.</title>
        <authorList>
            <person name="Miyauchi S."/>
            <person name="Kiss E."/>
            <person name="Kuo A."/>
            <person name="Drula E."/>
            <person name="Kohler A."/>
            <person name="Sanchez-Garcia M."/>
            <person name="Morin E."/>
            <person name="Andreopoulos B."/>
            <person name="Barry K.W."/>
            <person name="Bonito G."/>
            <person name="Buee M."/>
            <person name="Carver A."/>
            <person name="Chen C."/>
            <person name="Cichocki N."/>
            <person name="Clum A."/>
            <person name="Culley D."/>
            <person name="Crous P.W."/>
            <person name="Fauchery L."/>
            <person name="Girlanda M."/>
            <person name="Hayes R.D."/>
            <person name="Keri Z."/>
            <person name="LaButti K."/>
            <person name="Lipzen A."/>
            <person name="Lombard V."/>
            <person name="Magnuson J."/>
            <person name="Maillard F."/>
            <person name="Murat C."/>
            <person name="Nolan M."/>
            <person name="Ohm R.A."/>
            <person name="Pangilinan J."/>
            <person name="Pereira M.F."/>
            <person name="Perotto S."/>
            <person name="Peter M."/>
            <person name="Pfister S."/>
            <person name="Riley R."/>
            <person name="Sitrit Y."/>
            <person name="Stielow J.B."/>
            <person name="Szollosi G."/>
            <person name="Zifcakova L."/>
            <person name="Stursova M."/>
            <person name="Spatafora J.W."/>
            <person name="Tedersoo L."/>
            <person name="Vaario L.M."/>
            <person name="Yamada A."/>
            <person name="Yan M."/>
            <person name="Wang P."/>
            <person name="Xu J."/>
            <person name="Bruns T."/>
            <person name="Baldrian P."/>
            <person name="Vilgalys R."/>
            <person name="Dunand C."/>
            <person name="Henrissat B."/>
            <person name="Grigoriev I.V."/>
            <person name="Hibbett D."/>
            <person name="Nagy L.G."/>
            <person name="Martin F.M."/>
        </authorList>
    </citation>
    <scope>NUCLEOTIDE SEQUENCE</scope>
    <source>
        <strain evidence="2">BED1</strain>
    </source>
</reference>
<evidence type="ECO:0000313" key="2">
    <source>
        <dbReference type="EMBL" id="KAF8439401.1"/>
    </source>
</evidence>
<evidence type="ECO:0000313" key="3">
    <source>
        <dbReference type="Proteomes" id="UP001194468"/>
    </source>
</evidence>
<protein>
    <submittedName>
        <fullName evidence="2">Peptidase A4 family-domain-containing protein</fullName>
    </submittedName>
</protein>
<sequence>MRLSCALVSSFLFISAVLAEYHPERQQPPFLNRVEKSINSTTLIPFNFKWAGAVWTRPSATTDYATGSFTVPRAEGPIIGSGFYIAVSIGGYTCGRITLAAGITVKVVEGGASYEAWGRWYSDDVRIAPNSFPISVGHVIGAVVQQSSRTSGVIALINFTTGKVWTTFVSGNTVLCQQDADWVITTLPSLFDIPLANFHMVTFTHIEAHIDGAYKVPDHTETRIRGIEEDGRLVTSVSAYEKFRRHCIYSSALVLMPNNHRLFAFLVGWFIRILFVFSLGDWCKSFSLA</sequence>
<dbReference type="PANTHER" id="PTHR37536">
    <property type="entry name" value="PUTATIVE (AFU_ORTHOLOGUE AFUA_3G02970)-RELATED"/>
    <property type="match status" value="1"/>
</dbReference>
<dbReference type="CDD" id="cd13426">
    <property type="entry name" value="Peptidase_G1"/>
    <property type="match status" value="1"/>
</dbReference>
<organism evidence="2 3">
    <name type="scientific">Boletus edulis BED1</name>
    <dbReference type="NCBI Taxonomy" id="1328754"/>
    <lineage>
        <taxon>Eukaryota</taxon>
        <taxon>Fungi</taxon>
        <taxon>Dikarya</taxon>
        <taxon>Basidiomycota</taxon>
        <taxon>Agaricomycotina</taxon>
        <taxon>Agaricomycetes</taxon>
        <taxon>Agaricomycetidae</taxon>
        <taxon>Boletales</taxon>
        <taxon>Boletineae</taxon>
        <taxon>Boletaceae</taxon>
        <taxon>Boletoideae</taxon>
        <taxon>Boletus</taxon>
    </lineage>
</organism>
<dbReference type="PANTHER" id="PTHR37536:SF1">
    <property type="entry name" value="ASPERGILLOPEPSIN, PUTAITVE (AFU_ORTHOLOGUE AFUA_7G01200)"/>
    <property type="match status" value="1"/>
</dbReference>
<dbReference type="GO" id="GO:0070007">
    <property type="term" value="F:glutamic-type endopeptidase activity"/>
    <property type="evidence" value="ECO:0007669"/>
    <property type="project" value="InterPro"/>
</dbReference>
<dbReference type="SUPFAM" id="SSF49899">
    <property type="entry name" value="Concanavalin A-like lectins/glucanases"/>
    <property type="match status" value="1"/>
</dbReference>
<comment type="caution">
    <text evidence="2">The sequence shown here is derived from an EMBL/GenBank/DDBJ whole genome shotgun (WGS) entry which is preliminary data.</text>
</comment>
<reference evidence="2" key="1">
    <citation type="submission" date="2019-10" db="EMBL/GenBank/DDBJ databases">
        <authorList>
            <consortium name="DOE Joint Genome Institute"/>
            <person name="Kuo A."/>
            <person name="Miyauchi S."/>
            <person name="Kiss E."/>
            <person name="Drula E."/>
            <person name="Kohler A."/>
            <person name="Sanchez-Garcia M."/>
            <person name="Andreopoulos B."/>
            <person name="Barry K.W."/>
            <person name="Bonito G."/>
            <person name="Buee M."/>
            <person name="Carver A."/>
            <person name="Chen C."/>
            <person name="Cichocki N."/>
            <person name="Clum A."/>
            <person name="Culley D."/>
            <person name="Crous P.W."/>
            <person name="Fauchery L."/>
            <person name="Girlanda M."/>
            <person name="Hayes R."/>
            <person name="Keri Z."/>
            <person name="LaButti K."/>
            <person name="Lipzen A."/>
            <person name="Lombard V."/>
            <person name="Magnuson J."/>
            <person name="Maillard F."/>
            <person name="Morin E."/>
            <person name="Murat C."/>
            <person name="Nolan M."/>
            <person name="Ohm R."/>
            <person name="Pangilinan J."/>
            <person name="Pereira M."/>
            <person name="Perotto S."/>
            <person name="Peter M."/>
            <person name="Riley R."/>
            <person name="Sitrit Y."/>
            <person name="Stielow B."/>
            <person name="Szollosi G."/>
            <person name="Zifcakova L."/>
            <person name="Stursova M."/>
            <person name="Spatafora J.W."/>
            <person name="Tedersoo L."/>
            <person name="Vaario L.-M."/>
            <person name="Yamada A."/>
            <person name="Yan M."/>
            <person name="Wang P."/>
            <person name="Xu J."/>
            <person name="Bruns T."/>
            <person name="Baldrian P."/>
            <person name="Vilgalys R."/>
            <person name="Henrissat B."/>
            <person name="Grigoriev I.V."/>
            <person name="Hibbett D."/>
            <person name="Nagy L.G."/>
            <person name="Martin F.M."/>
        </authorList>
    </citation>
    <scope>NUCLEOTIDE SEQUENCE</scope>
    <source>
        <strain evidence="2">BED1</strain>
    </source>
</reference>
<dbReference type="Proteomes" id="UP001194468">
    <property type="component" value="Unassembled WGS sequence"/>
</dbReference>
<dbReference type="InterPro" id="IPR013320">
    <property type="entry name" value="ConA-like_dom_sf"/>
</dbReference>
<keyword evidence="1" id="KW-0732">Signal</keyword>
<dbReference type="Pfam" id="PF01828">
    <property type="entry name" value="Peptidase_A4"/>
    <property type="match status" value="1"/>
</dbReference>
<keyword evidence="3" id="KW-1185">Reference proteome</keyword>
<accession>A0AAD4BSZ7</accession>
<proteinExistence type="predicted"/>
<dbReference type="GO" id="GO:0006508">
    <property type="term" value="P:proteolysis"/>
    <property type="evidence" value="ECO:0007669"/>
    <property type="project" value="InterPro"/>
</dbReference>
<gene>
    <name evidence="2" type="ORF">L210DRAFT_3402341</name>
</gene>